<name>A0A5C7T6V8_THASP</name>
<dbReference type="Proteomes" id="UP000321192">
    <property type="component" value="Unassembled WGS sequence"/>
</dbReference>
<sequence length="455" mass="48293">MAADGTINYVESVKAAIERFQSEILEVAATDKALAYAQGDVAEVWHAETYNLDAVRQGHAASAVAPRETLAKGPDVVFGPGREDPVQLKYYADPEATARAVADQGYAGMTLLVPSDQLPHVQEWLLQRAEAVEFTNPDLSHRYSDAASRLCDHLNHDGSTSLDLTRAQAEDLVRDSADGRLDLEDLGLTTKHVIQLSDQVREVGSQALQAAAIATAIQLTGYIVAVIRRALDEGSLTTGDLTELTEGRTSAVAKSAFTGTVAGGLALAAAEGLLGEAASNLAPETISLLVVLAVNSAISAYRASTGSITWTEAARQMATNGTVLVGAAVGGALGTTVMPVIGTIIGSILGAALTRQTLHEAERAVMAIGICQGWTFFGLVQQDYRVPEEILTELGWDTIEWDQAETDTVELDTVEIDCVELNPVELDTVRYLRRGIIGVRRIGYLSTPGKAPAQN</sequence>
<dbReference type="AlphaFoldDB" id="A0A5C7T6V8"/>
<organism evidence="1 2">
    <name type="scientific">Thauera aminoaromatica</name>
    <dbReference type="NCBI Taxonomy" id="164330"/>
    <lineage>
        <taxon>Bacteria</taxon>
        <taxon>Pseudomonadati</taxon>
        <taxon>Pseudomonadota</taxon>
        <taxon>Betaproteobacteria</taxon>
        <taxon>Rhodocyclales</taxon>
        <taxon>Zoogloeaceae</taxon>
        <taxon>Thauera</taxon>
    </lineage>
</organism>
<dbReference type="RefSeq" id="WP_276656784.1">
    <property type="nucleotide sequence ID" value="NZ_SSFD01000036.1"/>
</dbReference>
<proteinExistence type="predicted"/>
<evidence type="ECO:0000313" key="1">
    <source>
        <dbReference type="EMBL" id="TXH91457.1"/>
    </source>
</evidence>
<evidence type="ECO:0000313" key="2">
    <source>
        <dbReference type="Proteomes" id="UP000321192"/>
    </source>
</evidence>
<reference evidence="1 2" key="1">
    <citation type="submission" date="2018-09" db="EMBL/GenBank/DDBJ databases">
        <title>Metagenome Assembled Genomes from an Advanced Water Purification Facility.</title>
        <authorList>
            <person name="Stamps B.W."/>
            <person name="Spear J.R."/>
        </authorList>
    </citation>
    <scope>NUCLEOTIDE SEQUENCE [LARGE SCALE GENOMIC DNA]</scope>
    <source>
        <strain evidence="1">Bin_27_1</strain>
    </source>
</reference>
<protein>
    <submittedName>
        <fullName evidence="1">Uncharacterized protein</fullName>
    </submittedName>
</protein>
<dbReference type="EMBL" id="SSFD01000036">
    <property type="protein sequence ID" value="TXH91457.1"/>
    <property type="molecule type" value="Genomic_DNA"/>
</dbReference>
<comment type="caution">
    <text evidence="1">The sequence shown here is derived from an EMBL/GenBank/DDBJ whole genome shotgun (WGS) entry which is preliminary data.</text>
</comment>
<accession>A0A5C7T6V8</accession>
<gene>
    <name evidence="1" type="ORF">E6Q80_02665</name>
</gene>